<dbReference type="InterPro" id="IPR036116">
    <property type="entry name" value="FN3_sf"/>
</dbReference>
<dbReference type="PROSITE" id="PS50853">
    <property type="entry name" value="FN3"/>
    <property type="match status" value="1"/>
</dbReference>
<evidence type="ECO:0000259" key="1">
    <source>
        <dbReference type="PROSITE" id="PS50853"/>
    </source>
</evidence>
<dbReference type="CDD" id="cd00063">
    <property type="entry name" value="FN3"/>
    <property type="match status" value="1"/>
</dbReference>
<dbReference type="SUPFAM" id="SSF49265">
    <property type="entry name" value="Fibronectin type III"/>
    <property type="match status" value="1"/>
</dbReference>
<protein>
    <recommendedName>
        <fullName evidence="1">Fibronectin type-III domain-containing protein</fullName>
    </recommendedName>
</protein>
<accession>A0A1X7VD70</accession>
<feature type="domain" description="Fibronectin type-III" evidence="1">
    <location>
        <begin position="104"/>
        <end position="197"/>
    </location>
</feature>
<dbReference type="SMART" id="SM00060">
    <property type="entry name" value="FN3"/>
    <property type="match status" value="2"/>
</dbReference>
<dbReference type="InterPro" id="IPR003961">
    <property type="entry name" value="FN3_dom"/>
</dbReference>
<dbReference type="Gene3D" id="2.60.40.10">
    <property type="entry name" value="Immunoglobulins"/>
    <property type="match status" value="1"/>
</dbReference>
<proteinExistence type="predicted"/>
<dbReference type="InParanoid" id="A0A1X7VD70"/>
<sequence>MAVLTQTYPPYSPVCPHDRLVLSCVFHGTGDVYWRTDNNLAYTGVFNGSVRLLGSFLISTTSNSTTTVITATNESIPLSTNGVTVGCINSSLEANLYTISIAGPPDSIYNNATIVPISNDMLLMNWNASGSCIDYYNVTIISNNTHKESSVTNNTNITINSLIIGTNYSFIIIPIDNIEREGPPSSLIQYIWNIPAQVVNISWYQVSTDSVTIWWNNEDATTLRPPIDYNVTDTNTTITELSPINEYYTVTIIPVNVIGYGPSVTVNVSITATTSSTTNIMMSTTEFITTQKRSSVMPTIITITETISSCADSYISIVTTTMLQSTNIGSIS</sequence>
<dbReference type="InterPro" id="IPR013783">
    <property type="entry name" value="Ig-like_fold"/>
</dbReference>
<dbReference type="AlphaFoldDB" id="A0A1X7VD70"/>
<organism evidence="2">
    <name type="scientific">Amphimedon queenslandica</name>
    <name type="common">Sponge</name>
    <dbReference type="NCBI Taxonomy" id="400682"/>
    <lineage>
        <taxon>Eukaryota</taxon>
        <taxon>Metazoa</taxon>
        <taxon>Porifera</taxon>
        <taxon>Demospongiae</taxon>
        <taxon>Heteroscleromorpha</taxon>
        <taxon>Haplosclerida</taxon>
        <taxon>Niphatidae</taxon>
        <taxon>Amphimedon</taxon>
    </lineage>
</organism>
<evidence type="ECO:0000313" key="2">
    <source>
        <dbReference type="EnsemblMetazoa" id="Aqu2.1.37689_001"/>
    </source>
</evidence>
<dbReference type="EnsemblMetazoa" id="Aqu2.1.37689_001">
    <property type="protein sequence ID" value="Aqu2.1.37689_001"/>
    <property type="gene ID" value="Aqu2.1.37689"/>
</dbReference>
<name>A0A1X7VD70_AMPQE</name>
<reference evidence="2" key="1">
    <citation type="submission" date="2017-05" db="UniProtKB">
        <authorList>
            <consortium name="EnsemblMetazoa"/>
        </authorList>
    </citation>
    <scope>IDENTIFICATION</scope>
</reference>